<comment type="caution">
    <text evidence="2">The sequence shown here is derived from an EMBL/GenBank/DDBJ whole genome shotgun (WGS) entry which is preliminary data.</text>
</comment>
<dbReference type="Proteomes" id="UP001186944">
    <property type="component" value="Unassembled WGS sequence"/>
</dbReference>
<dbReference type="PANTHER" id="PTHR46609:SF6">
    <property type="entry name" value="EXONUCLEASE, PHAGE-TYPE_RECB, C-TERMINAL DOMAIN-CONTAINING PROTEIN-RELATED"/>
    <property type="match status" value="1"/>
</dbReference>
<keyword evidence="3" id="KW-1185">Reference proteome</keyword>
<protein>
    <recommendedName>
        <fullName evidence="1">YqaJ viral recombinase domain-containing protein</fullName>
    </recommendedName>
</protein>
<dbReference type="Gene3D" id="3.90.320.10">
    <property type="match status" value="1"/>
</dbReference>
<feature type="domain" description="YqaJ viral recombinase" evidence="1">
    <location>
        <begin position="11"/>
        <end position="159"/>
    </location>
</feature>
<organism evidence="2 3">
    <name type="scientific">Pinctada imbricata</name>
    <name type="common">Atlantic pearl-oyster</name>
    <name type="synonym">Pinctada martensii</name>
    <dbReference type="NCBI Taxonomy" id="66713"/>
    <lineage>
        <taxon>Eukaryota</taxon>
        <taxon>Metazoa</taxon>
        <taxon>Spiralia</taxon>
        <taxon>Lophotrochozoa</taxon>
        <taxon>Mollusca</taxon>
        <taxon>Bivalvia</taxon>
        <taxon>Autobranchia</taxon>
        <taxon>Pteriomorphia</taxon>
        <taxon>Pterioida</taxon>
        <taxon>Pterioidea</taxon>
        <taxon>Pteriidae</taxon>
        <taxon>Pinctada</taxon>
    </lineage>
</organism>
<proteinExistence type="predicted"/>
<dbReference type="InterPro" id="IPR019080">
    <property type="entry name" value="YqaJ_viral_recombinase"/>
</dbReference>
<dbReference type="GO" id="GO:0006281">
    <property type="term" value="P:DNA repair"/>
    <property type="evidence" value="ECO:0007669"/>
    <property type="project" value="UniProtKB-ARBA"/>
</dbReference>
<dbReference type="InterPro" id="IPR011335">
    <property type="entry name" value="Restrct_endonuc-II-like"/>
</dbReference>
<dbReference type="InterPro" id="IPR011604">
    <property type="entry name" value="PDDEXK-like_dom_sf"/>
</dbReference>
<dbReference type="AlphaFoldDB" id="A0AA89BVJ0"/>
<dbReference type="EMBL" id="VSWD01000007">
    <property type="protein sequence ID" value="KAK3097723.1"/>
    <property type="molecule type" value="Genomic_DNA"/>
</dbReference>
<dbReference type="Pfam" id="PF09588">
    <property type="entry name" value="YqaJ"/>
    <property type="match status" value="1"/>
</dbReference>
<name>A0AA89BVJ0_PINIB</name>
<evidence type="ECO:0000313" key="3">
    <source>
        <dbReference type="Proteomes" id="UP001186944"/>
    </source>
</evidence>
<evidence type="ECO:0000313" key="2">
    <source>
        <dbReference type="EMBL" id="KAK3097723.1"/>
    </source>
</evidence>
<sequence>MEHNVKQRSKEWFDLRKSVCLTASKFGDALGIGMGRPYDFFISMVTEDAEEDEDLEVEESSNTKHGLTMEEIIGEAYQLLTGNQIRDTGFWSPQDKDLAEMIGASPDAVILDPQDSRKDIGLCEFKAPIYRMYRPENSVKGIPRAYMAQIQGQLAVTGHKWCHFMAMCKNTKEVMLKRVEFAPEYWDHVMELLKQFCYVLQDSQLRKELGQDPLDFEAVKKLQKWPMQRDFMPGELSIPVEDLLEQDSRGRYYGPAQRWMSFDFLIGQPYSLPPSLRCYGNTLISDVDQQICRKKQRVS</sequence>
<dbReference type="InterPro" id="IPR051703">
    <property type="entry name" value="NF-kappa-B_Signaling_Reg"/>
</dbReference>
<reference evidence="2" key="1">
    <citation type="submission" date="2019-08" db="EMBL/GenBank/DDBJ databases">
        <title>The improved chromosome-level genome for the pearl oyster Pinctada fucata martensii using PacBio sequencing and Hi-C.</title>
        <authorList>
            <person name="Zheng Z."/>
        </authorList>
    </citation>
    <scope>NUCLEOTIDE SEQUENCE</scope>
    <source>
        <strain evidence="2">ZZ-2019</strain>
        <tissue evidence="2">Adductor muscle</tissue>
    </source>
</reference>
<evidence type="ECO:0000259" key="1">
    <source>
        <dbReference type="Pfam" id="PF09588"/>
    </source>
</evidence>
<dbReference type="SUPFAM" id="SSF52980">
    <property type="entry name" value="Restriction endonuclease-like"/>
    <property type="match status" value="1"/>
</dbReference>
<accession>A0AA89BVJ0</accession>
<gene>
    <name evidence="2" type="ORF">FSP39_012465</name>
</gene>
<dbReference type="CDD" id="cd22343">
    <property type="entry name" value="PDDEXK_lambda_exonuclease-like"/>
    <property type="match status" value="1"/>
</dbReference>
<dbReference type="PANTHER" id="PTHR46609">
    <property type="entry name" value="EXONUCLEASE, PHAGE-TYPE/RECB, C-TERMINAL DOMAIN-CONTAINING PROTEIN"/>
    <property type="match status" value="1"/>
</dbReference>